<evidence type="ECO:0000313" key="7">
    <source>
        <dbReference type="Proteomes" id="UP000246464"/>
    </source>
</evidence>
<evidence type="ECO:0000256" key="2">
    <source>
        <dbReference type="ARBA" id="ARBA00022638"/>
    </source>
</evidence>
<dbReference type="InterPro" id="IPR023346">
    <property type="entry name" value="Lysozyme-like_dom_sf"/>
</dbReference>
<keyword evidence="2" id="KW-0081">Bacteriolytic enzyme</keyword>
<dbReference type="STRING" id="52904.ENSSMAP00000034176"/>
<dbReference type="EMBL" id="CP026250">
    <property type="protein sequence ID" value="AWP05015.1"/>
    <property type="molecule type" value="Genomic_DNA"/>
</dbReference>
<keyword evidence="3" id="KW-1015">Disulfide bond</keyword>
<keyword evidence="7" id="KW-1185">Reference proteome</keyword>
<evidence type="ECO:0000256" key="1">
    <source>
        <dbReference type="ARBA" id="ARBA00012732"/>
    </source>
</evidence>
<gene>
    <name evidence="6" type="ORF">F2P81_009750</name>
    <name evidence="5" type="ORF">SMAX5B_021277</name>
</gene>
<dbReference type="InterPro" id="IPR001916">
    <property type="entry name" value="Glyco_hydro_22"/>
</dbReference>
<organism evidence="5 7">
    <name type="scientific">Scophthalmus maximus</name>
    <name type="common">Turbot</name>
    <name type="synonym">Psetta maxima</name>
    <dbReference type="NCBI Taxonomy" id="52904"/>
    <lineage>
        <taxon>Eukaryota</taxon>
        <taxon>Metazoa</taxon>
        <taxon>Chordata</taxon>
        <taxon>Craniata</taxon>
        <taxon>Vertebrata</taxon>
        <taxon>Euteleostomi</taxon>
        <taxon>Actinopterygii</taxon>
        <taxon>Neopterygii</taxon>
        <taxon>Teleostei</taxon>
        <taxon>Neoteleostei</taxon>
        <taxon>Acanthomorphata</taxon>
        <taxon>Carangaria</taxon>
        <taxon>Pleuronectiformes</taxon>
        <taxon>Pleuronectoidei</taxon>
        <taxon>Scophthalmidae</taxon>
        <taxon>Scophthalmus</taxon>
    </lineage>
</organism>
<reference evidence="6 8" key="2">
    <citation type="submission" date="2019-06" db="EMBL/GenBank/DDBJ databases">
        <title>Draft genomes of female and male turbot (Scophthalmus maximus).</title>
        <authorList>
            <person name="Xu H."/>
            <person name="Xu X.-W."/>
            <person name="Shao C."/>
            <person name="Chen S."/>
        </authorList>
    </citation>
    <scope>NUCLEOTIDE SEQUENCE [LARGE SCALE GENOMIC DNA]</scope>
    <source>
        <strain evidence="6">Ysfricsl-2016a</strain>
        <tissue evidence="6">Blood</tissue>
    </source>
</reference>
<accession>A0A2U9BLQ5</accession>
<dbReference type="GO" id="GO:0042742">
    <property type="term" value="P:defense response to bacterium"/>
    <property type="evidence" value="ECO:0007669"/>
    <property type="project" value="UniProtKB-KW"/>
</dbReference>
<feature type="chain" id="PRO_5036052937" description="lysozyme" evidence="4">
    <location>
        <begin position="18"/>
        <end position="153"/>
    </location>
</feature>
<dbReference type="Proteomes" id="UP000438429">
    <property type="component" value="Unassembled WGS sequence"/>
</dbReference>
<evidence type="ECO:0000256" key="4">
    <source>
        <dbReference type="SAM" id="SignalP"/>
    </source>
</evidence>
<keyword evidence="4" id="KW-0732">Signal</keyword>
<reference evidence="5 7" key="1">
    <citation type="submission" date="2017-12" db="EMBL/GenBank/DDBJ databases">
        <title>Integrating genomic resources of turbot (Scophthalmus maximus) in depth evaluation of genetic and physical mapping variation across individuals.</title>
        <authorList>
            <person name="Martinez P."/>
        </authorList>
    </citation>
    <scope>NUCLEOTIDE SEQUENCE [LARGE SCALE GENOMIC DNA]</scope>
</reference>
<feature type="signal peptide" evidence="4">
    <location>
        <begin position="1"/>
        <end position="17"/>
    </location>
</feature>
<dbReference type="AlphaFoldDB" id="A0A2U9BLQ5"/>
<protein>
    <recommendedName>
        <fullName evidence="1">lysozyme</fullName>
        <ecNumber evidence="1">3.2.1.17</ecNumber>
    </recommendedName>
</protein>
<evidence type="ECO:0000313" key="5">
    <source>
        <dbReference type="EMBL" id="AWP05015.1"/>
    </source>
</evidence>
<name>A0A2U9BLQ5_SCOMX</name>
<dbReference type="PANTHER" id="PTHR11407:SF63">
    <property type="entry name" value="LYSOZYME C"/>
    <property type="match status" value="1"/>
</dbReference>
<dbReference type="Gene3D" id="1.10.530.10">
    <property type="match status" value="1"/>
</dbReference>
<keyword evidence="2" id="KW-0929">Antimicrobial</keyword>
<dbReference type="SMART" id="SM00263">
    <property type="entry name" value="LYZ1"/>
    <property type="match status" value="1"/>
</dbReference>
<dbReference type="Proteomes" id="UP000246464">
    <property type="component" value="Chromosome 8"/>
</dbReference>
<dbReference type="SUPFAM" id="SSF53955">
    <property type="entry name" value="Lysozyme-like"/>
    <property type="match status" value="1"/>
</dbReference>
<dbReference type="GO" id="GO:0031640">
    <property type="term" value="P:killing of cells of another organism"/>
    <property type="evidence" value="ECO:0007669"/>
    <property type="project" value="UniProtKB-KW"/>
</dbReference>
<dbReference type="Pfam" id="PF00062">
    <property type="entry name" value="Lys"/>
    <property type="match status" value="1"/>
</dbReference>
<proteinExistence type="predicted"/>
<dbReference type="EMBL" id="VEVO01000009">
    <property type="protein sequence ID" value="KAF0036876.1"/>
    <property type="molecule type" value="Genomic_DNA"/>
</dbReference>
<dbReference type="PROSITE" id="PS51348">
    <property type="entry name" value="GLYCOSYL_HYDROL_F22_2"/>
    <property type="match status" value="1"/>
</dbReference>
<sequence>MRPLVVLLLALLGCGRAELQAKCQLRKQLLKAVGDLAEDARRGFGENLLAKIVCHAELATGFNTSALSNHLVCSDGSTQRPNICAIDCSHLADDDVLDDITCLLKILNDLIDNGFTAPHWEPLRRMVRIIFQDECRDTQAGDYFADCTSPGVA</sequence>
<dbReference type="PANTHER" id="PTHR11407">
    <property type="entry name" value="LYSOZYME C"/>
    <property type="match status" value="1"/>
</dbReference>
<dbReference type="GO" id="GO:0003796">
    <property type="term" value="F:lysozyme activity"/>
    <property type="evidence" value="ECO:0007669"/>
    <property type="project" value="UniProtKB-EC"/>
</dbReference>
<dbReference type="EC" id="3.2.1.17" evidence="1"/>
<evidence type="ECO:0000313" key="8">
    <source>
        <dbReference type="Proteomes" id="UP000438429"/>
    </source>
</evidence>
<evidence type="ECO:0000256" key="3">
    <source>
        <dbReference type="ARBA" id="ARBA00023157"/>
    </source>
</evidence>
<evidence type="ECO:0000313" key="6">
    <source>
        <dbReference type="EMBL" id="KAF0036876.1"/>
    </source>
</evidence>